<dbReference type="PANTHER" id="PTHR43384">
    <property type="entry name" value="SEPTUM SITE-DETERMINING PROTEIN MIND HOMOLOG, CHLOROPLASTIC-RELATED"/>
    <property type="match status" value="1"/>
</dbReference>
<evidence type="ECO:0000313" key="3">
    <source>
        <dbReference type="EMBL" id="RBP01781.1"/>
    </source>
</evidence>
<dbReference type="InterPro" id="IPR025501">
    <property type="entry name" value="MinD_FleN"/>
</dbReference>
<dbReference type="PIRSF" id="PIRSF003092">
    <property type="entry name" value="MinD"/>
    <property type="match status" value="1"/>
</dbReference>
<dbReference type="GO" id="GO:0016887">
    <property type="term" value="F:ATP hydrolysis activity"/>
    <property type="evidence" value="ECO:0007669"/>
    <property type="project" value="TreeGrafter"/>
</dbReference>
<dbReference type="Gene3D" id="3.40.50.300">
    <property type="entry name" value="P-loop containing nucleotide triphosphate hydrolases"/>
    <property type="match status" value="1"/>
</dbReference>
<gene>
    <name evidence="3" type="ORF">DES48_101525</name>
</gene>
<keyword evidence="4" id="KW-1185">Reference proteome</keyword>
<dbReference type="GO" id="GO:0005829">
    <property type="term" value="C:cytosol"/>
    <property type="evidence" value="ECO:0007669"/>
    <property type="project" value="TreeGrafter"/>
</dbReference>
<comment type="caution">
    <text evidence="3">The sequence shown here is derived from an EMBL/GenBank/DDBJ whole genome shotgun (WGS) entry which is preliminary data.</text>
</comment>
<evidence type="ECO:0000313" key="4">
    <source>
        <dbReference type="Proteomes" id="UP000252254"/>
    </source>
</evidence>
<dbReference type="InterPro" id="IPR033875">
    <property type="entry name" value="FlhG"/>
</dbReference>
<dbReference type="Proteomes" id="UP000252254">
    <property type="component" value="Unassembled WGS sequence"/>
</dbReference>
<keyword evidence="3" id="KW-0969">Cilium</keyword>
<dbReference type="GO" id="GO:0005524">
    <property type="term" value="F:ATP binding"/>
    <property type="evidence" value="ECO:0007669"/>
    <property type="project" value="UniProtKB-KW"/>
</dbReference>
<organism evidence="3 4">
    <name type="scientific">Paraliobacillus ryukyuensis</name>
    <dbReference type="NCBI Taxonomy" id="200904"/>
    <lineage>
        <taxon>Bacteria</taxon>
        <taxon>Bacillati</taxon>
        <taxon>Bacillota</taxon>
        <taxon>Bacilli</taxon>
        <taxon>Bacillales</taxon>
        <taxon>Bacillaceae</taxon>
        <taxon>Paraliobacillus</taxon>
    </lineage>
</organism>
<dbReference type="OrthoDB" id="9773088at2"/>
<keyword evidence="3" id="KW-0966">Cell projection</keyword>
<dbReference type="AlphaFoldDB" id="A0A366EH46"/>
<dbReference type="InterPro" id="IPR027417">
    <property type="entry name" value="P-loop_NTPase"/>
</dbReference>
<name>A0A366EH46_9BACI</name>
<dbReference type="Pfam" id="PF10609">
    <property type="entry name" value="ParA"/>
    <property type="match status" value="1"/>
</dbReference>
<dbReference type="PANTHER" id="PTHR43384:SF4">
    <property type="entry name" value="CELLULOSE BIOSYNTHESIS PROTEIN BCSQ-RELATED"/>
    <property type="match status" value="1"/>
</dbReference>
<dbReference type="InterPro" id="IPR050625">
    <property type="entry name" value="ParA/MinD_ATPase"/>
</dbReference>
<evidence type="ECO:0000256" key="1">
    <source>
        <dbReference type="ARBA" id="ARBA00022741"/>
    </source>
</evidence>
<dbReference type="CDD" id="cd02038">
    <property type="entry name" value="FlhG-like"/>
    <property type="match status" value="1"/>
</dbReference>
<dbReference type="GO" id="GO:0009898">
    <property type="term" value="C:cytoplasmic side of plasma membrane"/>
    <property type="evidence" value="ECO:0007669"/>
    <property type="project" value="TreeGrafter"/>
</dbReference>
<accession>A0A366EH46</accession>
<keyword evidence="3" id="KW-0282">Flagellum</keyword>
<protein>
    <submittedName>
        <fullName evidence="3">Flagellar biosynthesis protein FlhG</fullName>
    </submittedName>
</protein>
<sequence>MTDQAANLRKQIQRSQANKHAKTISVVSGKGGVGKSNFSLNFALTLTKRDRKVLLFDLDIGMGNLDILMGLQPKSTIVEMYEKELPIHDIIEVGPNGLSYIAGGSGLTNVFRMDQAKQNYFLQQLDELLFLYDYIIFDMGAGATADTLHYVLASDETIVITTPEPTSMMDAYAMMKHITNYNNKSKLYLVVNQSQTPKDGNQIVKRLQEAMRRFLEMEITPLGILPQDKVVSKAVLNQTPFSIYDSKAKITVALEELVTQYDTGEINLHQKGPSTFISKLLKFVKER</sequence>
<keyword evidence="1" id="KW-0547">Nucleotide-binding</keyword>
<reference evidence="3 4" key="1">
    <citation type="submission" date="2018-06" db="EMBL/GenBank/DDBJ databases">
        <title>Genomic Encyclopedia of Type Strains, Phase IV (KMG-IV): sequencing the most valuable type-strain genomes for metagenomic binning, comparative biology and taxonomic classification.</title>
        <authorList>
            <person name="Goeker M."/>
        </authorList>
    </citation>
    <scope>NUCLEOTIDE SEQUENCE [LARGE SCALE GENOMIC DNA]</scope>
    <source>
        <strain evidence="3 4">DSM 15140</strain>
    </source>
</reference>
<dbReference type="InterPro" id="IPR033756">
    <property type="entry name" value="YlxH/NBP35"/>
</dbReference>
<dbReference type="GO" id="GO:0051782">
    <property type="term" value="P:negative regulation of cell division"/>
    <property type="evidence" value="ECO:0007669"/>
    <property type="project" value="TreeGrafter"/>
</dbReference>
<evidence type="ECO:0000256" key="2">
    <source>
        <dbReference type="ARBA" id="ARBA00022840"/>
    </source>
</evidence>
<dbReference type="SUPFAM" id="SSF52540">
    <property type="entry name" value="P-loop containing nucleoside triphosphate hydrolases"/>
    <property type="match status" value="1"/>
</dbReference>
<dbReference type="RefSeq" id="WP_079709465.1">
    <property type="nucleotide sequence ID" value="NZ_BAABQN010000001.1"/>
</dbReference>
<proteinExistence type="predicted"/>
<keyword evidence="2" id="KW-0067">ATP-binding</keyword>
<dbReference type="STRING" id="200904.GCA_900168775_01586"/>
<dbReference type="EMBL" id="QNRI01000001">
    <property type="protein sequence ID" value="RBP01781.1"/>
    <property type="molecule type" value="Genomic_DNA"/>
</dbReference>